<dbReference type="AlphaFoldDB" id="A0A9P8XXK2"/>
<dbReference type="RefSeq" id="XP_046008226.1">
    <property type="nucleotide sequence ID" value="XM_046162701.1"/>
</dbReference>
<evidence type="ECO:0000313" key="1">
    <source>
        <dbReference type="EMBL" id="KAH7024678.1"/>
    </source>
</evidence>
<sequence>MRNRSLITSITSITRYLPSPSYTASQFYSKKPFQPSNQPTTTMVAIKSLALPLLSLSSAANALWLCTANVDYTTSIRGSKYESPYCQVGKGDNRDQAWSQAKDRGLKAVAIIAGGHCDQLQYKHTNQLGGFWDDYGTINYIDSNWHWYCSTGSREGCCDGGNGAPRKRSVEFEA</sequence>
<evidence type="ECO:0000313" key="2">
    <source>
        <dbReference type="Proteomes" id="UP000756346"/>
    </source>
</evidence>
<protein>
    <submittedName>
        <fullName evidence="1">Uncharacterized protein</fullName>
    </submittedName>
</protein>
<name>A0A9P8XXK2_9PEZI</name>
<gene>
    <name evidence="1" type="ORF">B0I36DRAFT_434335</name>
</gene>
<accession>A0A9P8XXK2</accession>
<organism evidence="1 2">
    <name type="scientific">Microdochium trichocladiopsis</name>
    <dbReference type="NCBI Taxonomy" id="1682393"/>
    <lineage>
        <taxon>Eukaryota</taxon>
        <taxon>Fungi</taxon>
        <taxon>Dikarya</taxon>
        <taxon>Ascomycota</taxon>
        <taxon>Pezizomycotina</taxon>
        <taxon>Sordariomycetes</taxon>
        <taxon>Xylariomycetidae</taxon>
        <taxon>Xylariales</taxon>
        <taxon>Microdochiaceae</taxon>
        <taxon>Microdochium</taxon>
    </lineage>
</organism>
<dbReference type="EMBL" id="JAGTJQ010000009">
    <property type="protein sequence ID" value="KAH7024678.1"/>
    <property type="molecule type" value="Genomic_DNA"/>
</dbReference>
<dbReference type="GeneID" id="70192247"/>
<reference evidence="1" key="1">
    <citation type="journal article" date="2021" name="Nat. Commun.">
        <title>Genetic determinants of endophytism in the Arabidopsis root mycobiome.</title>
        <authorList>
            <person name="Mesny F."/>
            <person name="Miyauchi S."/>
            <person name="Thiergart T."/>
            <person name="Pickel B."/>
            <person name="Atanasova L."/>
            <person name="Karlsson M."/>
            <person name="Huettel B."/>
            <person name="Barry K.W."/>
            <person name="Haridas S."/>
            <person name="Chen C."/>
            <person name="Bauer D."/>
            <person name="Andreopoulos W."/>
            <person name="Pangilinan J."/>
            <person name="LaButti K."/>
            <person name="Riley R."/>
            <person name="Lipzen A."/>
            <person name="Clum A."/>
            <person name="Drula E."/>
            <person name="Henrissat B."/>
            <person name="Kohler A."/>
            <person name="Grigoriev I.V."/>
            <person name="Martin F.M."/>
            <person name="Hacquard S."/>
        </authorList>
    </citation>
    <scope>NUCLEOTIDE SEQUENCE</scope>
    <source>
        <strain evidence="1">MPI-CAGE-CH-0230</strain>
    </source>
</reference>
<dbReference type="Proteomes" id="UP000756346">
    <property type="component" value="Unassembled WGS sequence"/>
</dbReference>
<comment type="caution">
    <text evidence="1">The sequence shown here is derived from an EMBL/GenBank/DDBJ whole genome shotgun (WGS) entry which is preliminary data.</text>
</comment>
<keyword evidence="2" id="KW-1185">Reference proteome</keyword>
<proteinExistence type="predicted"/>
<dbReference type="OrthoDB" id="5145161at2759"/>